<name>A0AAN6ESP0_EXODE</name>
<feature type="compositionally biased region" description="Basic and acidic residues" evidence="1">
    <location>
        <begin position="528"/>
        <end position="578"/>
    </location>
</feature>
<feature type="compositionally biased region" description="Basic and acidic residues" evidence="1">
    <location>
        <begin position="470"/>
        <end position="479"/>
    </location>
</feature>
<sequence length="608" mass="65827">MDFTLALTHFCEAHGPKSVLCTQVLPLECALCLPPSPSLRASSSESLSTQIHESSCGPTQNSYTRPPLRKTDTNVTLPTDFSGASTTVDSEYEPDHQRPTIEKHPLFQTVDHKRELGSQWRYGRAQGDACASCSFSIPKAVAEKLPAGAPGSKNTADGKSPSTNTGAPVLRSREFVCMRDRRPSSGNDTIRGSKASSYGSSVASSCSRDSSQSPVSPSNGHPDNCHDHTLTYLTAKSPGDPESYAKLRASVIRTLSCELLPRGMSDGPLCFGDSNTGYTIAYVFRLTDPKARGRRRAYAFIALAGKDASRAFQACPLLWEAFANMAKGIESAAQRHQERQRQKEEQEAAAKSANATRSSFSNKYTPVSSFLTARTVDPDGHPRRVGHAAPRSLAEIVGDENIFTYLHQYFVAILRALGDQFGGLPLAEQPSVYQSVGEESPPFARASMVGHSHSHSHSHSGAKLGGPTVKHMESLRDEDLTPTVPQQSHSQPQPSSTTSAAPTTDQNQATTTGTSSCSQPTGSGSVRLENKDKDKDVRTGNDTDSSARDRNNEKAKEKDKDKDHQQQQQQPKDDPLEVAKMRANKTFKLNPLCAPMAVNETAQRQVVV</sequence>
<comment type="caution">
    <text evidence="3">The sequence shown here is derived from an EMBL/GenBank/DDBJ whole genome shotgun (WGS) entry which is preliminary data.</text>
</comment>
<dbReference type="InterPro" id="IPR037521">
    <property type="entry name" value="FLCN/SMCR8_DENN"/>
</dbReference>
<feature type="compositionally biased region" description="Polar residues" evidence="1">
    <location>
        <begin position="73"/>
        <end position="89"/>
    </location>
</feature>
<dbReference type="GO" id="GO:1904263">
    <property type="term" value="P:positive regulation of TORC1 signaling"/>
    <property type="evidence" value="ECO:0007669"/>
    <property type="project" value="TreeGrafter"/>
</dbReference>
<dbReference type="PANTHER" id="PTHR31441">
    <property type="entry name" value="FOLLICULIN FAMILY MEMBER"/>
    <property type="match status" value="1"/>
</dbReference>
<dbReference type="GO" id="GO:0005096">
    <property type="term" value="F:GTPase activator activity"/>
    <property type="evidence" value="ECO:0007669"/>
    <property type="project" value="InterPro"/>
</dbReference>
<evidence type="ECO:0000259" key="2">
    <source>
        <dbReference type="PROSITE" id="PS51834"/>
    </source>
</evidence>
<protein>
    <recommendedName>
        <fullName evidence="2">UDENN FLCN/SMCR8-type domain-containing protein</fullName>
    </recommendedName>
</protein>
<accession>A0AAN6ESP0</accession>
<feature type="compositionally biased region" description="Polar residues" evidence="1">
    <location>
        <begin position="515"/>
        <end position="524"/>
    </location>
</feature>
<proteinExistence type="predicted"/>
<reference evidence="3" key="1">
    <citation type="submission" date="2023-01" db="EMBL/GenBank/DDBJ databases">
        <title>Exophiala dermititidis isolated from Cystic Fibrosis Patient.</title>
        <authorList>
            <person name="Kurbessoian T."/>
            <person name="Crocker A."/>
            <person name="Murante D."/>
            <person name="Hogan D.A."/>
            <person name="Stajich J.E."/>
        </authorList>
    </citation>
    <scope>NUCLEOTIDE SEQUENCE</scope>
    <source>
        <strain evidence="3">Ex8</strain>
    </source>
</reference>
<dbReference type="InterPro" id="IPR037520">
    <property type="entry name" value="Folliculin/SMCR8_longin"/>
</dbReference>
<dbReference type="PROSITE" id="PS51834">
    <property type="entry name" value="DENN_FLCN_SMCR8"/>
    <property type="match status" value="1"/>
</dbReference>
<feature type="domain" description="UDENN FLCN/SMCR8-type" evidence="2">
    <location>
        <begin position="215"/>
        <end position="608"/>
    </location>
</feature>
<feature type="region of interest" description="Disordered" evidence="1">
    <location>
        <begin position="145"/>
        <end position="232"/>
    </location>
</feature>
<dbReference type="Proteomes" id="UP001161757">
    <property type="component" value="Unassembled WGS sequence"/>
</dbReference>
<feature type="compositionally biased region" description="Polar residues" evidence="1">
    <location>
        <begin position="49"/>
        <end position="64"/>
    </location>
</feature>
<dbReference type="GO" id="GO:0005829">
    <property type="term" value="C:cytosol"/>
    <property type="evidence" value="ECO:0007669"/>
    <property type="project" value="TreeGrafter"/>
</dbReference>
<dbReference type="AlphaFoldDB" id="A0AAN6ESP0"/>
<gene>
    <name evidence="3" type="ORF">HRR80_006870</name>
</gene>
<feature type="compositionally biased region" description="Basic and acidic residues" evidence="1">
    <location>
        <begin position="93"/>
        <end position="105"/>
    </location>
</feature>
<feature type="compositionally biased region" description="Basic and acidic residues" evidence="1">
    <location>
        <begin position="171"/>
        <end position="183"/>
    </location>
</feature>
<dbReference type="InterPro" id="IPR021713">
    <property type="entry name" value="Folliculin"/>
</dbReference>
<evidence type="ECO:0000313" key="3">
    <source>
        <dbReference type="EMBL" id="KAJ8989142.1"/>
    </source>
</evidence>
<dbReference type="EMBL" id="JAJGCB010000015">
    <property type="protein sequence ID" value="KAJ8989142.1"/>
    <property type="molecule type" value="Genomic_DNA"/>
</dbReference>
<dbReference type="PANTHER" id="PTHR31441:SF2">
    <property type="entry name" value="FOLLICULIN"/>
    <property type="match status" value="1"/>
</dbReference>
<feature type="compositionally biased region" description="Polar residues" evidence="1">
    <location>
        <begin position="152"/>
        <end position="166"/>
    </location>
</feature>
<feature type="region of interest" description="Disordered" evidence="1">
    <location>
        <begin position="42"/>
        <end position="105"/>
    </location>
</feature>
<feature type="compositionally biased region" description="Basic and acidic residues" evidence="1">
    <location>
        <begin position="333"/>
        <end position="348"/>
    </location>
</feature>
<feature type="compositionally biased region" description="Low complexity" evidence="1">
    <location>
        <begin position="481"/>
        <end position="514"/>
    </location>
</feature>
<feature type="compositionally biased region" description="Low complexity" evidence="1">
    <location>
        <begin position="193"/>
        <end position="218"/>
    </location>
</feature>
<feature type="region of interest" description="Disordered" evidence="1">
    <location>
        <begin position="332"/>
        <end position="361"/>
    </location>
</feature>
<organism evidence="3 4">
    <name type="scientific">Exophiala dermatitidis</name>
    <name type="common">Black yeast-like fungus</name>
    <name type="synonym">Wangiella dermatitidis</name>
    <dbReference type="NCBI Taxonomy" id="5970"/>
    <lineage>
        <taxon>Eukaryota</taxon>
        <taxon>Fungi</taxon>
        <taxon>Dikarya</taxon>
        <taxon>Ascomycota</taxon>
        <taxon>Pezizomycotina</taxon>
        <taxon>Eurotiomycetes</taxon>
        <taxon>Chaetothyriomycetidae</taxon>
        <taxon>Chaetothyriales</taxon>
        <taxon>Herpotrichiellaceae</taxon>
        <taxon>Exophiala</taxon>
    </lineage>
</organism>
<evidence type="ECO:0000313" key="4">
    <source>
        <dbReference type="Proteomes" id="UP001161757"/>
    </source>
</evidence>
<evidence type="ECO:0000256" key="1">
    <source>
        <dbReference type="SAM" id="MobiDB-lite"/>
    </source>
</evidence>
<dbReference type="Pfam" id="PF11704">
    <property type="entry name" value="Folliculin"/>
    <property type="match status" value="1"/>
</dbReference>
<feature type="region of interest" description="Disordered" evidence="1">
    <location>
        <begin position="437"/>
        <end position="578"/>
    </location>
</feature>